<dbReference type="AlphaFoldDB" id="A0A3P3XQM9"/>
<dbReference type="InterPro" id="IPR036388">
    <property type="entry name" value="WH-like_DNA-bd_sf"/>
</dbReference>
<dbReference type="SUPFAM" id="SSF46785">
    <property type="entry name" value="Winged helix' DNA-binding domain"/>
    <property type="match status" value="1"/>
</dbReference>
<dbReference type="PANTHER" id="PTHR18964">
    <property type="entry name" value="ROK (REPRESSOR, ORF, KINASE) FAMILY"/>
    <property type="match status" value="1"/>
</dbReference>
<reference evidence="2" key="1">
    <citation type="submission" date="2017-02" db="EMBL/GenBank/DDBJ databases">
        <authorList>
            <person name="Regsiter A."/>
            <person name="William W."/>
        </authorList>
    </citation>
    <scope>NUCLEOTIDE SEQUENCE</scope>
    <source>
        <strain evidence="2">BdmA 4</strain>
    </source>
</reference>
<organism evidence="2">
    <name type="scientific">uncultured spirochete</name>
    <dbReference type="NCBI Taxonomy" id="156406"/>
    <lineage>
        <taxon>Bacteria</taxon>
        <taxon>Pseudomonadati</taxon>
        <taxon>Spirochaetota</taxon>
        <taxon>Spirochaetia</taxon>
        <taxon>Spirochaetales</taxon>
        <taxon>environmental samples</taxon>
    </lineage>
</organism>
<evidence type="ECO:0000256" key="1">
    <source>
        <dbReference type="ARBA" id="ARBA00006479"/>
    </source>
</evidence>
<dbReference type="InterPro" id="IPR036390">
    <property type="entry name" value="WH_DNA-bd_sf"/>
</dbReference>
<dbReference type="PANTHER" id="PTHR18964:SF149">
    <property type="entry name" value="BIFUNCTIONAL UDP-N-ACETYLGLUCOSAMINE 2-EPIMERASE_N-ACETYLMANNOSAMINE KINASE"/>
    <property type="match status" value="1"/>
</dbReference>
<accession>A0A3P3XQM9</accession>
<dbReference type="EMBL" id="FWDO01000004">
    <property type="protein sequence ID" value="SLM18389.1"/>
    <property type="molecule type" value="Genomic_DNA"/>
</dbReference>
<evidence type="ECO:0000313" key="2">
    <source>
        <dbReference type="EMBL" id="SLM18389.1"/>
    </source>
</evidence>
<dbReference type="Gene3D" id="3.30.420.40">
    <property type="match status" value="3"/>
</dbReference>
<gene>
    <name evidence="2" type="ORF">SPIRO4BDMA_40961</name>
</gene>
<comment type="similarity">
    <text evidence="1">Belongs to the ROK (NagC/XylR) family.</text>
</comment>
<dbReference type="Gene3D" id="1.10.10.10">
    <property type="entry name" value="Winged helix-like DNA-binding domain superfamily/Winged helix DNA-binding domain"/>
    <property type="match status" value="1"/>
</dbReference>
<dbReference type="Pfam" id="PF00480">
    <property type="entry name" value="ROK"/>
    <property type="match status" value="1"/>
</dbReference>
<protein>
    <submittedName>
        <fullName evidence="2">ROK family protein</fullName>
    </submittedName>
</protein>
<dbReference type="SUPFAM" id="SSF53067">
    <property type="entry name" value="Actin-like ATPase domain"/>
    <property type="match status" value="1"/>
</dbReference>
<proteinExistence type="inferred from homology"/>
<sequence length="375" mass="41066">MPKTKNSSRILRTIWQYPESSRAEVASHLGLDKSTVTLEVANLIEQGAITELPQGPSGKNGGRKPIPLIINKDYGYIIGIAIQSGHYSAVAVNLAGEILEVKEEDESITKENLAPSIQAIYWELKSRLGKYPGAILGVGVGVGGLINPNDGTVEFSVPLKISEPVNVVETLSKKLNVPFFIENNANCCAWSELAFHKNTELKNILFALIEFRQALVPHAEYGGVGVGFGIVLNGKVHYGSNYFAGEFRSVLCTENNGIQVSCSKEELSQILNDFSVLEKFVSELARNIAMLVNTLDCDSVFIGGDIEDSDLDFCRILEKAIHDNWMYPVKRHVRIQYSSMGAEAVAFGAAGMLLNRLFATNKFPVGPREQTELSQ</sequence>
<dbReference type="InterPro" id="IPR043129">
    <property type="entry name" value="ATPase_NBD"/>
</dbReference>
<dbReference type="CDD" id="cd23763">
    <property type="entry name" value="ASKHA_ATPase_ROK"/>
    <property type="match status" value="1"/>
</dbReference>
<dbReference type="InterPro" id="IPR000600">
    <property type="entry name" value="ROK"/>
</dbReference>
<name>A0A3P3XQM9_9SPIR</name>